<evidence type="ECO:0000256" key="1">
    <source>
        <dbReference type="SAM" id="SignalP"/>
    </source>
</evidence>
<sequence>MSTMLMGQSVYVWHAAVMASLLQILCRATTHTHIVFTLSVIHTHTHTHTVFTLSHTHTNISLAQASTKTYIYTHAEKHTTQSHSSNKHNKSLAQIINIFIHILLQGQTSFKHTNLTHRSTQDCLLT</sequence>
<dbReference type="AlphaFoldDB" id="A0AAV6FYL6"/>
<dbReference type="Proteomes" id="UP000823561">
    <property type="component" value="Chromosome 18"/>
</dbReference>
<reference evidence="2" key="1">
    <citation type="submission" date="2020-10" db="EMBL/GenBank/DDBJ databases">
        <title>Chromosome-scale genome assembly of the Allis shad, Alosa alosa.</title>
        <authorList>
            <person name="Margot Z."/>
            <person name="Christophe K."/>
            <person name="Cabau C."/>
            <person name="Louis A."/>
            <person name="Berthelot C."/>
            <person name="Parey E."/>
            <person name="Roest Crollius H."/>
            <person name="Montfort J."/>
            <person name="Robinson-Rechavi M."/>
            <person name="Bucao C."/>
            <person name="Bouchez O."/>
            <person name="Gislard M."/>
            <person name="Lluch J."/>
            <person name="Milhes M."/>
            <person name="Lampietro C."/>
            <person name="Lopez Roques C."/>
            <person name="Donnadieu C."/>
            <person name="Braasch I."/>
            <person name="Desvignes T."/>
            <person name="Postlethwait J."/>
            <person name="Bobe J."/>
            <person name="Guiguen Y."/>
        </authorList>
    </citation>
    <scope>NUCLEOTIDE SEQUENCE</scope>
    <source>
        <strain evidence="2">M-15738</strain>
        <tissue evidence="2">Blood</tissue>
    </source>
</reference>
<accession>A0AAV6FYL6</accession>
<evidence type="ECO:0000313" key="3">
    <source>
        <dbReference type="Proteomes" id="UP000823561"/>
    </source>
</evidence>
<comment type="caution">
    <text evidence="2">The sequence shown here is derived from an EMBL/GenBank/DDBJ whole genome shotgun (WGS) entry which is preliminary data.</text>
</comment>
<feature type="chain" id="PRO_5043630308" description="Secreted protein" evidence="1">
    <location>
        <begin position="29"/>
        <end position="126"/>
    </location>
</feature>
<dbReference type="EMBL" id="JADWDJ010000018">
    <property type="protein sequence ID" value="KAG5266367.1"/>
    <property type="molecule type" value="Genomic_DNA"/>
</dbReference>
<evidence type="ECO:0000313" key="2">
    <source>
        <dbReference type="EMBL" id="KAG5266367.1"/>
    </source>
</evidence>
<organism evidence="2 3">
    <name type="scientific">Alosa alosa</name>
    <name type="common">allis shad</name>
    <dbReference type="NCBI Taxonomy" id="278164"/>
    <lineage>
        <taxon>Eukaryota</taxon>
        <taxon>Metazoa</taxon>
        <taxon>Chordata</taxon>
        <taxon>Craniata</taxon>
        <taxon>Vertebrata</taxon>
        <taxon>Euteleostomi</taxon>
        <taxon>Actinopterygii</taxon>
        <taxon>Neopterygii</taxon>
        <taxon>Teleostei</taxon>
        <taxon>Clupei</taxon>
        <taxon>Clupeiformes</taxon>
        <taxon>Clupeoidei</taxon>
        <taxon>Clupeidae</taxon>
        <taxon>Alosa</taxon>
    </lineage>
</organism>
<proteinExistence type="predicted"/>
<keyword evidence="1" id="KW-0732">Signal</keyword>
<evidence type="ECO:0008006" key="4">
    <source>
        <dbReference type="Google" id="ProtNLM"/>
    </source>
</evidence>
<name>A0AAV6FYL6_9TELE</name>
<gene>
    <name evidence="2" type="ORF">AALO_G00230220</name>
</gene>
<protein>
    <recommendedName>
        <fullName evidence="4">Secreted protein</fullName>
    </recommendedName>
</protein>
<feature type="signal peptide" evidence="1">
    <location>
        <begin position="1"/>
        <end position="28"/>
    </location>
</feature>
<keyword evidence="3" id="KW-1185">Reference proteome</keyword>